<keyword evidence="7" id="KW-1185">Reference proteome</keyword>
<dbReference type="Gene3D" id="3.30.450.40">
    <property type="match status" value="1"/>
</dbReference>
<reference evidence="6 7" key="1">
    <citation type="journal article" date="2012" name="Int. J. Syst. Evol. Microbiol.">
        <title>Flammeovirga pacifica sp. nov., isolated from deep-sea sediment.</title>
        <authorList>
            <person name="Xu H."/>
            <person name="Fu Y."/>
            <person name="Yang N."/>
            <person name="Ding Z."/>
            <person name="Lai Q."/>
            <person name="Zeng R."/>
        </authorList>
    </citation>
    <scope>NUCLEOTIDE SEQUENCE [LARGE SCALE GENOMIC DNA]</scope>
    <source>
        <strain evidence="7">DSM 24597 / LMG 26175 / WPAGA1</strain>
    </source>
</reference>
<dbReference type="PROSITE" id="PS51078">
    <property type="entry name" value="ICLR_ED"/>
    <property type="match status" value="1"/>
</dbReference>
<dbReference type="Pfam" id="PF09339">
    <property type="entry name" value="HTH_IclR"/>
    <property type="match status" value="1"/>
</dbReference>
<dbReference type="GO" id="GO:0003700">
    <property type="term" value="F:DNA-binding transcription factor activity"/>
    <property type="evidence" value="ECO:0007669"/>
    <property type="project" value="TreeGrafter"/>
</dbReference>
<dbReference type="Proteomes" id="UP000179797">
    <property type="component" value="Unassembled WGS sequence"/>
</dbReference>
<feature type="domain" description="HTH iclR-type" evidence="4">
    <location>
        <begin position="6"/>
        <end position="68"/>
    </location>
</feature>
<proteinExistence type="predicted"/>
<sequence length="256" mass="28552">MTTYNSPALDKGLDILEFLSAQSVPQSQAEIGTGIQRKPNEIYRMLVCLEERGYINKEPISGKYQLTLRLFQLSHHHSSIDYLVKASMPYLEQLSQTINQSCHLSFFYQNKLLIICQAKSMTPISLSVEVGGVFPITQTNSGKIILANKSVSERKQILKASDDYQELSKTEKAELDKEFLELKKLKCFVQKSTLTEGVTDFAAPVYDINNEVMAVLVVSGLTSQLKNVSQEDIIKEILHTVDAINVSIGGVSSDKN</sequence>
<accession>A0A1S1YZR8</accession>
<dbReference type="Pfam" id="PF01614">
    <property type="entry name" value="IclR_C"/>
    <property type="match status" value="1"/>
</dbReference>
<dbReference type="EMBL" id="JRYR02000001">
    <property type="protein sequence ID" value="OHX66509.1"/>
    <property type="molecule type" value="Genomic_DNA"/>
</dbReference>
<comment type="caution">
    <text evidence="6">The sequence shown here is derived from an EMBL/GenBank/DDBJ whole genome shotgun (WGS) entry which is preliminary data.</text>
</comment>
<keyword evidence="1" id="KW-0805">Transcription regulation</keyword>
<dbReference type="SUPFAM" id="SSF55781">
    <property type="entry name" value="GAF domain-like"/>
    <property type="match status" value="1"/>
</dbReference>
<evidence type="ECO:0000259" key="5">
    <source>
        <dbReference type="PROSITE" id="PS51078"/>
    </source>
</evidence>
<dbReference type="STRING" id="915059.NH26_09155"/>
<dbReference type="RefSeq" id="WP_044221527.1">
    <property type="nucleotide sequence ID" value="NZ_JRYR02000001.1"/>
</dbReference>
<organism evidence="6 7">
    <name type="scientific">Flammeovirga pacifica</name>
    <dbReference type="NCBI Taxonomy" id="915059"/>
    <lineage>
        <taxon>Bacteria</taxon>
        <taxon>Pseudomonadati</taxon>
        <taxon>Bacteroidota</taxon>
        <taxon>Cytophagia</taxon>
        <taxon>Cytophagales</taxon>
        <taxon>Flammeovirgaceae</taxon>
        <taxon>Flammeovirga</taxon>
    </lineage>
</organism>
<evidence type="ECO:0000313" key="6">
    <source>
        <dbReference type="EMBL" id="OHX66509.1"/>
    </source>
</evidence>
<evidence type="ECO:0000256" key="1">
    <source>
        <dbReference type="ARBA" id="ARBA00023015"/>
    </source>
</evidence>
<dbReference type="SMART" id="SM00346">
    <property type="entry name" value="HTH_ICLR"/>
    <property type="match status" value="1"/>
</dbReference>
<dbReference type="InterPro" id="IPR005471">
    <property type="entry name" value="Tscrpt_reg_IclR_N"/>
</dbReference>
<dbReference type="InterPro" id="IPR029016">
    <property type="entry name" value="GAF-like_dom_sf"/>
</dbReference>
<name>A0A1S1YZR8_FLAPC</name>
<dbReference type="InterPro" id="IPR036390">
    <property type="entry name" value="WH_DNA-bd_sf"/>
</dbReference>
<evidence type="ECO:0000259" key="4">
    <source>
        <dbReference type="PROSITE" id="PS51077"/>
    </source>
</evidence>
<gene>
    <name evidence="6" type="ORF">NH26_09155</name>
</gene>
<dbReference type="InterPro" id="IPR050707">
    <property type="entry name" value="HTH_MetabolicPath_Reg"/>
</dbReference>
<evidence type="ECO:0008006" key="8">
    <source>
        <dbReference type="Google" id="ProtNLM"/>
    </source>
</evidence>
<dbReference type="PANTHER" id="PTHR30136:SF7">
    <property type="entry name" value="HTH-TYPE TRANSCRIPTIONAL REGULATOR KDGR-RELATED"/>
    <property type="match status" value="1"/>
</dbReference>
<dbReference type="InterPro" id="IPR036388">
    <property type="entry name" value="WH-like_DNA-bd_sf"/>
</dbReference>
<dbReference type="GO" id="GO:0045892">
    <property type="term" value="P:negative regulation of DNA-templated transcription"/>
    <property type="evidence" value="ECO:0007669"/>
    <property type="project" value="TreeGrafter"/>
</dbReference>
<keyword evidence="3" id="KW-0804">Transcription</keyword>
<evidence type="ECO:0000313" key="7">
    <source>
        <dbReference type="Proteomes" id="UP000179797"/>
    </source>
</evidence>
<dbReference type="OrthoDB" id="9791752at2"/>
<dbReference type="Gene3D" id="1.10.10.10">
    <property type="entry name" value="Winged helix-like DNA-binding domain superfamily/Winged helix DNA-binding domain"/>
    <property type="match status" value="1"/>
</dbReference>
<dbReference type="GO" id="GO:0003677">
    <property type="term" value="F:DNA binding"/>
    <property type="evidence" value="ECO:0007669"/>
    <property type="project" value="UniProtKB-KW"/>
</dbReference>
<dbReference type="SUPFAM" id="SSF46785">
    <property type="entry name" value="Winged helix' DNA-binding domain"/>
    <property type="match status" value="1"/>
</dbReference>
<evidence type="ECO:0000256" key="3">
    <source>
        <dbReference type="ARBA" id="ARBA00023163"/>
    </source>
</evidence>
<dbReference type="InterPro" id="IPR014757">
    <property type="entry name" value="Tscrpt_reg_IclR_C"/>
</dbReference>
<protein>
    <recommendedName>
        <fullName evidence="8">IclR family transcriptional regulator</fullName>
    </recommendedName>
</protein>
<dbReference type="PANTHER" id="PTHR30136">
    <property type="entry name" value="HELIX-TURN-HELIX TRANSCRIPTIONAL REGULATOR, ICLR FAMILY"/>
    <property type="match status" value="1"/>
</dbReference>
<evidence type="ECO:0000256" key="2">
    <source>
        <dbReference type="ARBA" id="ARBA00023125"/>
    </source>
</evidence>
<feature type="domain" description="IclR-ED" evidence="5">
    <location>
        <begin position="69"/>
        <end position="250"/>
    </location>
</feature>
<keyword evidence="2" id="KW-0238">DNA-binding</keyword>
<dbReference type="AlphaFoldDB" id="A0A1S1YZR8"/>
<dbReference type="PROSITE" id="PS51077">
    <property type="entry name" value="HTH_ICLR"/>
    <property type="match status" value="1"/>
</dbReference>